<sequence>MRKSLSLTSNVLTWLDRIDYDRYAIEVRLLGLDYGNRRIGLALSDFSGTLARPWKVLERQHSANHEAVDQVLKSVRQLQSEEDGLGCVVVGLPTHLDGTPNEQTVHVQAFVDALRKRIELPVTFQDERLSSYEAERLLAIRETDWRKRKSRLDAAAATVILQDYLDTTKV</sequence>
<proteinExistence type="inferred from homology"/>
<name>A0A381PWF7_9ZZZZ</name>
<evidence type="ECO:0000256" key="1">
    <source>
        <dbReference type="ARBA" id="ARBA00022490"/>
    </source>
</evidence>
<dbReference type="NCBIfam" id="TIGR00250">
    <property type="entry name" value="RNAse_H_YqgF"/>
    <property type="match status" value="1"/>
</dbReference>
<evidence type="ECO:0000256" key="2">
    <source>
        <dbReference type="ARBA" id="ARBA00022517"/>
    </source>
</evidence>
<keyword evidence="1" id="KW-0963">Cytoplasm</keyword>
<dbReference type="PANTHER" id="PTHR33317:SF4">
    <property type="entry name" value="POLYNUCLEOTIDYL TRANSFERASE, RIBONUCLEASE H-LIKE SUPERFAMILY PROTEIN"/>
    <property type="match status" value="1"/>
</dbReference>
<reference evidence="6" key="1">
    <citation type="submission" date="2018-05" db="EMBL/GenBank/DDBJ databases">
        <authorList>
            <person name="Lanie J.A."/>
            <person name="Ng W.-L."/>
            <person name="Kazmierczak K.M."/>
            <person name="Andrzejewski T.M."/>
            <person name="Davidsen T.M."/>
            <person name="Wayne K.J."/>
            <person name="Tettelin H."/>
            <person name="Glass J.I."/>
            <person name="Rusch D."/>
            <person name="Podicherti R."/>
            <person name="Tsui H.-C.T."/>
            <person name="Winkler M.E."/>
        </authorList>
    </citation>
    <scope>NUCLEOTIDE SEQUENCE</scope>
</reference>
<dbReference type="Gene3D" id="3.30.420.140">
    <property type="entry name" value="YqgF/RNase H-like domain"/>
    <property type="match status" value="1"/>
</dbReference>
<dbReference type="Pfam" id="PF03652">
    <property type="entry name" value="RuvX"/>
    <property type="match status" value="1"/>
</dbReference>
<dbReference type="PANTHER" id="PTHR33317">
    <property type="entry name" value="POLYNUCLEOTIDYL TRANSFERASE, RIBONUCLEASE H-LIKE SUPERFAMILY PROTEIN"/>
    <property type="match status" value="1"/>
</dbReference>
<dbReference type="HAMAP" id="MF_00651">
    <property type="entry name" value="Nuclease_YqgF"/>
    <property type="match status" value="1"/>
</dbReference>
<keyword evidence="4" id="KW-0378">Hydrolase</keyword>
<protein>
    <recommendedName>
        <fullName evidence="5">YqgF/RNase H-like domain-containing protein</fullName>
    </recommendedName>
</protein>
<dbReference type="SUPFAM" id="SSF53098">
    <property type="entry name" value="Ribonuclease H-like"/>
    <property type="match status" value="1"/>
</dbReference>
<dbReference type="CDD" id="cd16964">
    <property type="entry name" value="YqgF"/>
    <property type="match status" value="1"/>
</dbReference>
<evidence type="ECO:0000256" key="3">
    <source>
        <dbReference type="ARBA" id="ARBA00022722"/>
    </source>
</evidence>
<dbReference type="GO" id="GO:0016787">
    <property type="term" value="F:hydrolase activity"/>
    <property type="evidence" value="ECO:0007669"/>
    <property type="project" value="UniProtKB-KW"/>
</dbReference>
<dbReference type="GO" id="GO:0004518">
    <property type="term" value="F:nuclease activity"/>
    <property type="evidence" value="ECO:0007669"/>
    <property type="project" value="UniProtKB-KW"/>
</dbReference>
<dbReference type="AlphaFoldDB" id="A0A381PWF7"/>
<dbReference type="InterPro" id="IPR037027">
    <property type="entry name" value="YqgF/RNaseH-like_dom_sf"/>
</dbReference>
<dbReference type="InterPro" id="IPR005227">
    <property type="entry name" value="YqgF"/>
</dbReference>
<evidence type="ECO:0000256" key="4">
    <source>
        <dbReference type="ARBA" id="ARBA00022801"/>
    </source>
</evidence>
<dbReference type="InterPro" id="IPR012337">
    <property type="entry name" value="RNaseH-like_sf"/>
</dbReference>
<dbReference type="InterPro" id="IPR006641">
    <property type="entry name" value="YqgF/RNaseH-like_dom"/>
</dbReference>
<dbReference type="EMBL" id="UINC01001071">
    <property type="protein sequence ID" value="SUZ69753.1"/>
    <property type="molecule type" value="Genomic_DNA"/>
</dbReference>
<keyword evidence="2" id="KW-0690">Ribosome biogenesis</keyword>
<dbReference type="GO" id="GO:0005829">
    <property type="term" value="C:cytosol"/>
    <property type="evidence" value="ECO:0007669"/>
    <property type="project" value="TreeGrafter"/>
</dbReference>
<keyword evidence="3" id="KW-0540">Nuclease</keyword>
<dbReference type="GO" id="GO:0000967">
    <property type="term" value="P:rRNA 5'-end processing"/>
    <property type="evidence" value="ECO:0007669"/>
    <property type="project" value="TreeGrafter"/>
</dbReference>
<gene>
    <name evidence="6" type="ORF">METZ01_LOCUS22607</name>
</gene>
<evidence type="ECO:0000259" key="5">
    <source>
        <dbReference type="SMART" id="SM00732"/>
    </source>
</evidence>
<evidence type="ECO:0000313" key="6">
    <source>
        <dbReference type="EMBL" id="SUZ69753.1"/>
    </source>
</evidence>
<organism evidence="6">
    <name type="scientific">marine metagenome</name>
    <dbReference type="NCBI Taxonomy" id="408172"/>
    <lineage>
        <taxon>unclassified sequences</taxon>
        <taxon>metagenomes</taxon>
        <taxon>ecological metagenomes</taxon>
    </lineage>
</organism>
<dbReference type="SMART" id="SM00732">
    <property type="entry name" value="YqgFc"/>
    <property type="match status" value="1"/>
</dbReference>
<accession>A0A381PWF7</accession>
<feature type="domain" description="YqgF/RNase H-like" evidence="5">
    <location>
        <begin position="27"/>
        <end position="134"/>
    </location>
</feature>